<keyword evidence="10" id="KW-1185">Reference proteome</keyword>
<gene>
    <name evidence="9" type="primary">PLEST000863</name>
    <name evidence="9" type="ORF">PLESTB_000082500</name>
</gene>
<dbReference type="GO" id="GO:0003723">
    <property type="term" value="F:RNA binding"/>
    <property type="evidence" value="ECO:0007669"/>
    <property type="project" value="UniProtKB-UniRule"/>
</dbReference>
<dbReference type="Gene3D" id="1.10.8.100">
    <property type="entry name" value="Ribosomal RNA adenine dimethylase-like, domain 2"/>
    <property type="match status" value="1"/>
</dbReference>
<dbReference type="SUPFAM" id="SSF53335">
    <property type="entry name" value="S-adenosyl-L-methionine-dependent methyltransferases"/>
    <property type="match status" value="1"/>
</dbReference>
<feature type="compositionally biased region" description="Low complexity" evidence="7">
    <location>
        <begin position="449"/>
        <end position="465"/>
    </location>
</feature>
<evidence type="ECO:0000256" key="6">
    <source>
        <dbReference type="RuleBase" id="RU362106"/>
    </source>
</evidence>
<evidence type="ECO:0000256" key="3">
    <source>
        <dbReference type="ARBA" id="ARBA00022691"/>
    </source>
</evidence>
<dbReference type="SMART" id="SM00650">
    <property type="entry name" value="rADc"/>
    <property type="match status" value="1"/>
</dbReference>
<feature type="compositionally biased region" description="Polar residues" evidence="7">
    <location>
        <begin position="67"/>
        <end position="77"/>
    </location>
</feature>
<feature type="binding site" evidence="5">
    <location>
        <position position="162"/>
    </location>
    <ligand>
        <name>S-adenosyl-L-methionine</name>
        <dbReference type="ChEBI" id="CHEBI:59789"/>
    </ligand>
</feature>
<dbReference type="OrthoDB" id="74991at2759"/>
<name>A0A9W6EX42_9CHLO</name>
<feature type="binding site" evidence="5">
    <location>
        <position position="183"/>
    </location>
    <ligand>
        <name>S-adenosyl-L-methionine</name>
        <dbReference type="ChEBI" id="CHEBI:59789"/>
    </ligand>
</feature>
<dbReference type="InterPro" id="IPR001737">
    <property type="entry name" value="KsgA/Erm"/>
</dbReference>
<dbReference type="AlphaFoldDB" id="A0A9W6EX42"/>
<dbReference type="PANTHER" id="PTHR11727:SF27">
    <property type="entry name" value="RIBOSOMAL RNA SMALL SUBUNIT METHYLTRANSFERASE, CHLOROPLASTIC"/>
    <property type="match status" value="1"/>
</dbReference>
<feature type="region of interest" description="Disordered" evidence="7">
    <location>
        <begin position="1"/>
        <end position="112"/>
    </location>
</feature>
<feature type="compositionally biased region" description="Gly residues" evidence="7">
    <location>
        <begin position="92"/>
        <end position="105"/>
    </location>
</feature>
<protein>
    <recommendedName>
        <fullName evidence="6">rRNA adenine N(6)-methyltransferase</fullName>
        <ecNumber evidence="6">2.1.1.-</ecNumber>
    </recommendedName>
</protein>
<feature type="binding site" evidence="5">
    <location>
        <position position="278"/>
    </location>
    <ligand>
        <name>S-adenosyl-L-methionine</name>
        <dbReference type="ChEBI" id="CHEBI:59789"/>
    </ligand>
</feature>
<keyword evidence="3 5" id="KW-0949">S-adenosyl-L-methionine</keyword>
<keyword evidence="2 5" id="KW-0808">Transferase</keyword>
<accession>A0A9W6EX42</accession>
<dbReference type="Proteomes" id="UP001165080">
    <property type="component" value="Unassembled WGS sequence"/>
</dbReference>
<evidence type="ECO:0000313" key="10">
    <source>
        <dbReference type="Proteomes" id="UP001165080"/>
    </source>
</evidence>
<dbReference type="GO" id="GO:0000179">
    <property type="term" value="F:rRNA (adenine-N6,N6-)-dimethyltransferase activity"/>
    <property type="evidence" value="ECO:0007669"/>
    <property type="project" value="UniProtKB-UniRule"/>
</dbReference>
<dbReference type="InterPro" id="IPR020596">
    <property type="entry name" value="rRNA_Ade_Mease_Trfase_CS"/>
</dbReference>
<evidence type="ECO:0000313" key="9">
    <source>
        <dbReference type="EMBL" id="GLC48312.1"/>
    </source>
</evidence>
<feature type="region of interest" description="Disordered" evidence="7">
    <location>
        <begin position="228"/>
        <end position="266"/>
    </location>
</feature>
<feature type="compositionally biased region" description="Low complexity" evidence="7">
    <location>
        <begin position="32"/>
        <end position="49"/>
    </location>
</feature>
<dbReference type="Gene3D" id="3.40.50.150">
    <property type="entry name" value="Vaccinia Virus protein VP39"/>
    <property type="match status" value="1"/>
</dbReference>
<feature type="domain" description="Ribosomal RNA adenine methylase transferase N-terminal" evidence="8">
    <location>
        <begin position="142"/>
        <end position="364"/>
    </location>
</feature>
<feature type="binding site" evidence="5">
    <location>
        <position position="208"/>
    </location>
    <ligand>
        <name>S-adenosyl-L-methionine</name>
        <dbReference type="ChEBI" id="CHEBI:59789"/>
    </ligand>
</feature>
<comment type="similarity">
    <text evidence="5 6">Belongs to the class I-like SAM-binding methyltransferase superfamily. rRNA adenine N(6)-methyltransferase family.</text>
</comment>
<evidence type="ECO:0000256" key="1">
    <source>
        <dbReference type="ARBA" id="ARBA00022603"/>
    </source>
</evidence>
<feature type="binding site" evidence="5">
    <location>
        <position position="135"/>
    </location>
    <ligand>
        <name>S-adenosyl-L-methionine</name>
        <dbReference type="ChEBI" id="CHEBI:59789"/>
    </ligand>
</feature>
<proteinExistence type="inferred from homology"/>
<evidence type="ECO:0000256" key="7">
    <source>
        <dbReference type="SAM" id="MobiDB-lite"/>
    </source>
</evidence>
<dbReference type="EMBL" id="BRXU01000001">
    <property type="protein sequence ID" value="GLC48312.1"/>
    <property type="molecule type" value="Genomic_DNA"/>
</dbReference>
<evidence type="ECO:0000259" key="8">
    <source>
        <dbReference type="SMART" id="SM00650"/>
    </source>
</evidence>
<feature type="binding site" evidence="5">
    <location>
        <position position="137"/>
    </location>
    <ligand>
        <name>S-adenosyl-L-methionine</name>
        <dbReference type="ChEBI" id="CHEBI:59789"/>
    </ligand>
</feature>
<dbReference type="PANTHER" id="PTHR11727">
    <property type="entry name" value="DIMETHYLADENOSINE TRANSFERASE"/>
    <property type="match status" value="1"/>
</dbReference>
<organism evidence="9 10">
    <name type="scientific">Pleodorina starrii</name>
    <dbReference type="NCBI Taxonomy" id="330485"/>
    <lineage>
        <taxon>Eukaryota</taxon>
        <taxon>Viridiplantae</taxon>
        <taxon>Chlorophyta</taxon>
        <taxon>core chlorophytes</taxon>
        <taxon>Chlorophyceae</taxon>
        <taxon>CS clade</taxon>
        <taxon>Chlamydomonadales</taxon>
        <taxon>Volvocaceae</taxon>
        <taxon>Pleodorina</taxon>
    </lineage>
</organism>
<feature type="compositionally biased region" description="Low complexity" evidence="7">
    <location>
        <begin position="238"/>
        <end position="248"/>
    </location>
</feature>
<feature type="region of interest" description="Disordered" evidence="7">
    <location>
        <begin position="444"/>
        <end position="465"/>
    </location>
</feature>
<comment type="caution">
    <text evidence="9">The sequence shown here is derived from an EMBL/GenBank/DDBJ whole genome shotgun (WGS) entry which is preliminary data.</text>
</comment>
<dbReference type="PROSITE" id="PS01131">
    <property type="entry name" value="RRNA_A_DIMETH"/>
    <property type="match status" value="1"/>
</dbReference>
<dbReference type="InterPro" id="IPR020598">
    <property type="entry name" value="rRNA_Ade_methylase_Trfase_N"/>
</dbReference>
<evidence type="ECO:0000256" key="4">
    <source>
        <dbReference type="ARBA" id="ARBA00022884"/>
    </source>
</evidence>
<evidence type="ECO:0000256" key="2">
    <source>
        <dbReference type="ARBA" id="ARBA00022679"/>
    </source>
</evidence>
<reference evidence="9 10" key="1">
    <citation type="journal article" date="2023" name="Commun. Biol.">
        <title>Reorganization of the ancestral sex-determining regions during the evolution of trioecy in Pleodorina starrii.</title>
        <authorList>
            <person name="Takahashi K."/>
            <person name="Suzuki S."/>
            <person name="Kawai-Toyooka H."/>
            <person name="Yamamoto K."/>
            <person name="Hamaji T."/>
            <person name="Ootsuki R."/>
            <person name="Yamaguchi H."/>
            <person name="Kawachi M."/>
            <person name="Higashiyama T."/>
            <person name="Nozaki H."/>
        </authorList>
    </citation>
    <scope>NUCLEOTIDE SEQUENCE [LARGE SCALE GENOMIC DNA]</scope>
    <source>
        <strain evidence="9 10">NIES-4479</strain>
    </source>
</reference>
<dbReference type="CDD" id="cd02440">
    <property type="entry name" value="AdoMet_MTases"/>
    <property type="match status" value="1"/>
</dbReference>
<dbReference type="PROSITE" id="PS51689">
    <property type="entry name" value="SAM_RNA_A_N6_MT"/>
    <property type="match status" value="1"/>
</dbReference>
<evidence type="ECO:0000256" key="5">
    <source>
        <dbReference type="PROSITE-ProRule" id="PRU01026"/>
    </source>
</evidence>
<dbReference type="Pfam" id="PF00398">
    <property type="entry name" value="RrnaAD"/>
    <property type="match status" value="1"/>
</dbReference>
<keyword evidence="6" id="KW-0698">rRNA processing</keyword>
<dbReference type="EC" id="2.1.1.-" evidence="6"/>
<keyword evidence="4 5" id="KW-0694">RNA-binding</keyword>
<sequence length="465" mass="49984">MPRYSPVGGQQSNHPYPNLQLRQPRCLRVQAGRRSPGSGSASSATAGGRTRPEFKAPRKSGPPSSAPLPSQTPNNPVQEPVELPSLGWMWQVGGGSSRGDAGGGSPASRPMPSAVSTVANLYEDRIKAKKSLGQNFLTDDSVLQDIVAAAAVGPHDLVLEVGPGTGNLTKHLLARGARVTAVEKDDTLYGRLQEEYREVAELTLVHGDAIKVGLEDIIRGMIQQERPDLDPVSEEDSAAAAAGPATAPDAPPPTAAAAGRGRPSGRRAAARKVKVVANLPYNITKDLLLLLLPLGDLISDLHIMIQHEAAVRLTERTPGGPEWRAANIRTLFYCTPRYRFRISRLKYDPVPGVDGALVTFSLLPPGSRPEVPSERGFHTLVSKAFSERRKKMRNSVQPLHTSDQVEAALAACGLNVDARAQDLTLEQFVSLSWQLHRQQVEAGLGLLRPQQPEDQPEGQPEAEQS</sequence>
<dbReference type="InterPro" id="IPR023165">
    <property type="entry name" value="rRNA_Ade_diMease-like_C"/>
</dbReference>
<keyword evidence="1 5" id="KW-0489">Methyltransferase</keyword>
<dbReference type="InterPro" id="IPR029063">
    <property type="entry name" value="SAM-dependent_MTases_sf"/>
</dbReference>